<dbReference type="Proteomes" id="UP001458880">
    <property type="component" value="Unassembled WGS sequence"/>
</dbReference>
<dbReference type="Pfam" id="PF24102">
    <property type="entry name" value="FLAD1_M"/>
    <property type="match status" value="1"/>
</dbReference>
<feature type="domain" description="MoaB/Mog" evidence="2">
    <location>
        <begin position="27"/>
        <end position="189"/>
    </location>
</feature>
<keyword evidence="4" id="KW-1185">Reference proteome</keyword>
<dbReference type="InterPro" id="IPR036425">
    <property type="entry name" value="MoaB/Mog-like_dom_sf"/>
</dbReference>
<dbReference type="SUPFAM" id="SSF53218">
    <property type="entry name" value="Molybdenum cofactor biosynthesis proteins"/>
    <property type="match status" value="1"/>
</dbReference>
<dbReference type="Pfam" id="PF00994">
    <property type="entry name" value="MoCF_biosynth"/>
    <property type="match status" value="1"/>
</dbReference>
<gene>
    <name evidence="3" type="ORF">QE152_g26208</name>
</gene>
<dbReference type="CDD" id="cd00885">
    <property type="entry name" value="cinA"/>
    <property type="match status" value="1"/>
</dbReference>
<comment type="caution">
    <text evidence="3">The sequence shown here is derived from an EMBL/GenBank/DDBJ whole genome shotgun (WGS) entry which is preliminary data.</text>
</comment>
<proteinExistence type="inferred from homology"/>
<dbReference type="EMBL" id="JASPKY010000298">
    <property type="protein sequence ID" value="KAK9710110.1"/>
    <property type="molecule type" value="Genomic_DNA"/>
</dbReference>
<reference evidence="3 4" key="1">
    <citation type="journal article" date="2024" name="BMC Genomics">
        <title>De novo assembly and annotation of Popillia japonica's genome with initial clues to its potential as an invasive pest.</title>
        <authorList>
            <person name="Cucini C."/>
            <person name="Boschi S."/>
            <person name="Funari R."/>
            <person name="Cardaioli E."/>
            <person name="Iannotti N."/>
            <person name="Marturano G."/>
            <person name="Paoli F."/>
            <person name="Bruttini M."/>
            <person name="Carapelli A."/>
            <person name="Frati F."/>
            <person name="Nardi F."/>
        </authorList>
    </citation>
    <scope>NUCLEOTIDE SEQUENCE [LARGE SCALE GENOMIC DNA]</scope>
    <source>
        <strain evidence="3">DMR45628</strain>
    </source>
</reference>
<dbReference type="InterPro" id="IPR001453">
    <property type="entry name" value="MoaB/Mog_dom"/>
</dbReference>
<dbReference type="AlphaFoldDB" id="A0AAW1JZ25"/>
<evidence type="ECO:0000259" key="2">
    <source>
        <dbReference type="SMART" id="SM00852"/>
    </source>
</evidence>
<evidence type="ECO:0000313" key="4">
    <source>
        <dbReference type="Proteomes" id="UP001458880"/>
    </source>
</evidence>
<evidence type="ECO:0000313" key="3">
    <source>
        <dbReference type="EMBL" id="KAK9710110.1"/>
    </source>
</evidence>
<dbReference type="Gene3D" id="3.40.980.10">
    <property type="entry name" value="MoaB/Mog-like domain"/>
    <property type="match status" value="1"/>
</dbReference>
<organism evidence="3 4">
    <name type="scientific">Popillia japonica</name>
    <name type="common">Japanese beetle</name>
    <dbReference type="NCBI Taxonomy" id="7064"/>
    <lineage>
        <taxon>Eukaryota</taxon>
        <taxon>Metazoa</taxon>
        <taxon>Ecdysozoa</taxon>
        <taxon>Arthropoda</taxon>
        <taxon>Hexapoda</taxon>
        <taxon>Insecta</taxon>
        <taxon>Pterygota</taxon>
        <taxon>Neoptera</taxon>
        <taxon>Endopterygota</taxon>
        <taxon>Coleoptera</taxon>
        <taxon>Polyphaga</taxon>
        <taxon>Scarabaeiformia</taxon>
        <taxon>Scarabaeidae</taxon>
        <taxon>Rutelinae</taxon>
        <taxon>Popillia</taxon>
    </lineage>
</organism>
<dbReference type="SMART" id="SM00852">
    <property type="entry name" value="MoCF_biosynth"/>
    <property type="match status" value="1"/>
</dbReference>
<dbReference type="PANTHER" id="PTHR13939">
    <property type="entry name" value="NICOTINAMIDE-NUCLEOTIDE AMIDOHYDROLASE PNCC"/>
    <property type="match status" value="1"/>
</dbReference>
<comment type="similarity">
    <text evidence="1">In the N-terminal section; belongs to the MoaB/Mog family.</text>
</comment>
<name>A0AAW1JZ25_POPJA</name>
<dbReference type="InterPro" id="IPR050101">
    <property type="entry name" value="CinA"/>
</dbReference>
<sequence>MITKTALRTISRSLSKSTDKLHARTAGIIIIGDEILKGEVVDTNSTFIVKNLYKLGVRVKRISVIGDEINEICNEVKHFSNEYTYVITSGGIGPTHDDVTFEAVAKAFDEPLVPHPTLVNLCSQYFGTSDLNCPGMKLAYVPKSAKLTFGDNPHKHYPNISIKNVYIFPGIPQFLEKLFTCLGSKLFQSEQKFFKKIVLFNVTEKQIVSILNQLVAEFPNVIFGSYPVVGNNYYKVKVMLEATEESFIIAAHEKMLQVFPKEYIVENV</sequence>
<evidence type="ECO:0000256" key="1">
    <source>
        <dbReference type="ARBA" id="ARBA00007589"/>
    </source>
</evidence>
<protein>
    <submittedName>
        <fullName evidence="3">Molybdopterin binding domain</fullName>
    </submittedName>
</protein>
<dbReference type="InterPro" id="IPR056596">
    <property type="entry name" value="FLAD1_M"/>
</dbReference>
<accession>A0AAW1JZ25</accession>
<dbReference type="PANTHER" id="PTHR13939:SF0">
    <property type="entry name" value="NMN AMIDOHYDROLASE-LIKE PROTEIN YFAY"/>
    <property type="match status" value="1"/>
</dbReference>